<keyword evidence="2" id="KW-1185">Reference proteome</keyword>
<organism evidence="1 2">
    <name type="scientific">Telmatocola sphagniphila</name>
    <dbReference type="NCBI Taxonomy" id="1123043"/>
    <lineage>
        <taxon>Bacteria</taxon>
        <taxon>Pseudomonadati</taxon>
        <taxon>Planctomycetota</taxon>
        <taxon>Planctomycetia</taxon>
        <taxon>Gemmatales</taxon>
        <taxon>Gemmataceae</taxon>
    </lineage>
</organism>
<dbReference type="Proteomes" id="UP000676194">
    <property type="component" value="Chromosome"/>
</dbReference>
<dbReference type="InterPro" id="IPR041289">
    <property type="entry name" value="Bact_RF_family3"/>
</dbReference>
<dbReference type="KEGG" id="tsph:KIH39_19520"/>
<name>A0A8E6B472_9BACT</name>
<protein>
    <submittedName>
        <fullName evidence="1">Uncharacterized protein</fullName>
    </submittedName>
</protein>
<reference evidence="1" key="1">
    <citation type="submission" date="2021-05" db="EMBL/GenBank/DDBJ databases">
        <title>Complete genome sequence of the cellulolytic planctomycete Telmatocola sphagniphila SP2T and characterization of the first cellulase from planctomycetes.</title>
        <authorList>
            <person name="Rakitin A.L."/>
            <person name="Beletsky A.V."/>
            <person name="Naumoff D.G."/>
            <person name="Kulichevskaya I.S."/>
            <person name="Mardanov A.V."/>
            <person name="Ravin N.V."/>
            <person name="Dedysh S.N."/>
        </authorList>
    </citation>
    <scope>NUCLEOTIDE SEQUENCE</scope>
    <source>
        <strain evidence="1">SP2T</strain>
    </source>
</reference>
<evidence type="ECO:0000313" key="2">
    <source>
        <dbReference type="Proteomes" id="UP000676194"/>
    </source>
</evidence>
<gene>
    <name evidence="1" type="ORF">KIH39_19520</name>
</gene>
<dbReference type="RefSeq" id="WP_213494904.1">
    <property type="nucleotide sequence ID" value="NZ_CP074694.1"/>
</dbReference>
<dbReference type="EMBL" id="CP074694">
    <property type="protein sequence ID" value="QVL31022.1"/>
    <property type="molecule type" value="Genomic_DNA"/>
</dbReference>
<proteinExistence type="predicted"/>
<dbReference type="Pfam" id="PF18845">
    <property type="entry name" value="baeRF_family3"/>
    <property type="match status" value="1"/>
</dbReference>
<dbReference type="AlphaFoldDB" id="A0A8E6B472"/>
<sequence length="397" mass="44479">MDIFKNSDLKELIADRNAPCVSIYAPTQKGGKGLDLSHWKHLLENAERQLTAWNCPAEQRDSLLDPAYSLLKDEEFWKYTSEGLALFIAPEFLRAYRLPFPFAEKTQVSHSFYIKPLIPWVQDDGRFYILALSQNHVRLLEATRHAVHELKPGAPTSKAEANQNHEHENLLNLHTHHDAAGKAMHAVFHSQGGDDTRKKELLHFFQKIDHSICGYLGNSQAPLIVATVEYMLPIYREASKYPHLLNQGIAGNPAHWNATELQSRALPLVEPIFEARTTKAVAKFHEWAGSGLTTPELDVILPAAKQGNLQSLLLVPDQDIWGNYDAQTQTVEVHQTPEPGDAELGNLAAIYTLQHNHAVHSVAPQKFFDGSPVVGVYFYAGLNNAQSRAKRVEKNSV</sequence>
<accession>A0A8E6B472</accession>
<evidence type="ECO:0000313" key="1">
    <source>
        <dbReference type="EMBL" id="QVL31022.1"/>
    </source>
</evidence>